<dbReference type="InterPro" id="IPR003718">
    <property type="entry name" value="OsmC/Ohr_fam"/>
</dbReference>
<sequence>MSKEHGYTSLIRWTGNRGEGTRSYRSYDRTWEIRTPGKPPVLCSNDPLLGGNPALHNPEDLLLSALASCHMLWYLHLASDAGIAVMAYEDAPEATGETEPSGAGRFLRAVLKPVITVPKGTDLAKADAIHHEIHKVCFIARSVNFPVSFEATYLEAGEIRPD</sequence>
<proteinExistence type="predicted"/>
<comment type="caution">
    <text evidence="1">The sequence shown here is derived from an EMBL/GenBank/DDBJ whole genome shotgun (WGS) entry which is preliminary data.</text>
</comment>
<protein>
    <recommendedName>
        <fullName evidence="3">Organic hydroperoxide reductase OsmC/OhrA</fullName>
    </recommendedName>
</protein>
<name>A0NUG9_ROSAI</name>
<dbReference type="InterPro" id="IPR036102">
    <property type="entry name" value="OsmC/Ohrsf"/>
</dbReference>
<dbReference type="AlphaFoldDB" id="A0NUG9"/>
<accession>A0NUG9</accession>
<organism evidence="1 2">
    <name type="scientific">Roseibium aggregatum (strain ATCC 25650 / DSM 13394 / JCM 20685 / NBRC 16684 / NCIMB 2208 / IAM 12614 / B1)</name>
    <name type="common">Stappia aggregata</name>
    <dbReference type="NCBI Taxonomy" id="384765"/>
    <lineage>
        <taxon>Bacteria</taxon>
        <taxon>Pseudomonadati</taxon>
        <taxon>Pseudomonadota</taxon>
        <taxon>Alphaproteobacteria</taxon>
        <taxon>Hyphomicrobiales</taxon>
        <taxon>Stappiaceae</taxon>
        <taxon>Roseibium</taxon>
    </lineage>
</organism>
<dbReference type="GeneID" id="68847085"/>
<reference evidence="1 2" key="1">
    <citation type="submission" date="2006-05" db="EMBL/GenBank/DDBJ databases">
        <authorList>
            <person name="King G."/>
            <person name="Ferriera S."/>
            <person name="Johnson J."/>
            <person name="Kravitz S."/>
            <person name="Beeson K."/>
            <person name="Sutton G."/>
            <person name="Rogers Y.-H."/>
            <person name="Friedman R."/>
            <person name="Frazier M."/>
            <person name="Venter J.C."/>
        </authorList>
    </citation>
    <scope>NUCLEOTIDE SEQUENCE [LARGE SCALE GENOMIC DNA]</scope>
    <source>
        <strain evidence="2">ATCC 25650 / DSM 13394 / JCM 20685 / NBRC 16684 / NCIMB 2208 / IAM 12614 / B1</strain>
    </source>
</reference>
<dbReference type="Gene3D" id="3.30.300.20">
    <property type="match status" value="1"/>
</dbReference>
<dbReference type="eggNOG" id="COG1764">
    <property type="taxonomic scope" value="Bacteria"/>
</dbReference>
<dbReference type="OrthoDB" id="9795405at2"/>
<dbReference type="InterPro" id="IPR052707">
    <property type="entry name" value="OsmC_Ohr_Peroxiredoxin"/>
</dbReference>
<evidence type="ECO:0000313" key="2">
    <source>
        <dbReference type="Proteomes" id="UP000004848"/>
    </source>
</evidence>
<dbReference type="PANTHER" id="PTHR42830">
    <property type="entry name" value="OSMOTICALLY INDUCIBLE FAMILY PROTEIN"/>
    <property type="match status" value="1"/>
</dbReference>
<evidence type="ECO:0008006" key="3">
    <source>
        <dbReference type="Google" id="ProtNLM"/>
    </source>
</evidence>
<dbReference type="RefSeq" id="WP_006935388.1">
    <property type="nucleotide sequence ID" value="NZ_AAUW01000009.1"/>
</dbReference>
<dbReference type="EMBL" id="AAUW01000009">
    <property type="protein sequence ID" value="EAV43571.1"/>
    <property type="molecule type" value="Genomic_DNA"/>
</dbReference>
<evidence type="ECO:0000313" key="1">
    <source>
        <dbReference type="EMBL" id="EAV43571.1"/>
    </source>
</evidence>
<gene>
    <name evidence="1" type="ORF">SIAM614_02801</name>
</gene>
<dbReference type="SUPFAM" id="SSF82784">
    <property type="entry name" value="OsmC-like"/>
    <property type="match status" value="1"/>
</dbReference>
<dbReference type="Proteomes" id="UP000004848">
    <property type="component" value="Unassembled WGS sequence"/>
</dbReference>
<dbReference type="PANTHER" id="PTHR42830:SF2">
    <property type="entry name" value="OSMC_OHR FAMILY PROTEIN"/>
    <property type="match status" value="1"/>
</dbReference>
<dbReference type="InterPro" id="IPR015946">
    <property type="entry name" value="KH_dom-like_a/b"/>
</dbReference>
<dbReference type="Pfam" id="PF02566">
    <property type="entry name" value="OsmC"/>
    <property type="match status" value="1"/>
</dbReference>